<evidence type="ECO:0000313" key="5">
    <source>
        <dbReference type="Proteomes" id="UP000322225"/>
    </source>
</evidence>
<keyword evidence="5" id="KW-1185">Reference proteome</keyword>
<feature type="compositionally biased region" description="Polar residues" evidence="2">
    <location>
        <begin position="668"/>
        <end position="682"/>
    </location>
</feature>
<feature type="compositionally biased region" description="Low complexity" evidence="2">
    <location>
        <begin position="532"/>
        <end position="545"/>
    </location>
</feature>
<feature type="compositionally biased region" description="Basic and acidic residues" evidence="2">
    <location>
        <begin position="89"/>
        <end position="103"/>
    </location>
</feature>
<keyword evidence="1" id="KW-0175">Coiled coil</keyword>
<feature type="compositionally biased region" description="Polar residues" evidence="2">
    <location>
        <begin position="699"/>
        <end position="712"/>
    </location>
</feature>
<protein>
    <submittedName>
        <fullName evidence="4">Uncharacterized protein</fullName>
    </submittedName>
</protein>
<feature type="region of interest" description="Disordered" evidence="2">
    <location>
        <begin position="274"/>
        <end position="361"/>
    </location>
</feature>
<feature type="compositionally biased region" description="Basic and acidic residues" evidence="2">
    <location>
        <begin position="111"/>
        <end position="129"/>
    </location>
</feature>
<evidence type="ECO:0000256" key="1">
    <source>
        <dbReference type="SAM" id="Coils"/>
    </source>
</evidence>
<feature type="compositionally biased region" description="Polar residues" evidence="2">
    <location>
        <begin position="735"/>
        <end position="756"/>
    </location>
</feature>
<feature type="region of interest" description="Disordered" evidence="2">
    <location>
        <begin position="635"/>
        <end position="779"/>
    </location>
</feature>
<feature type="compositionally biased region" description="Basic and acidic residues" evidence="2">
    <location>
        <begin position="761"/>
        <end position="772"/>
    </location>
</feature>
<feature type="compositionally biased region" description="Basic and acidic residues" evidence="2">
    <location>
        <begin position="796"/>
        <end position="807"/>
    </location>
</feature>
<name>A0A5M6C5M5_9TREE</name>
<evidence type="ECO:0000256" key="3">
    <source>
        <dbReference type="SAM" id="Phobius"/>
    </source>
</evidence>
<dbReference type="RefSeq" id="XP_031862000.1">
    <property type="nucleotide sequence ID" value="XM_032003587.1"/>
</dbReference>
<feature type="compositionally biased region" description="Acidic residues" evidence="2">
    <location>
        <begin position="720"/>
        <end position="734"/>
    </location>
</feature>
<feature type="compositionally biased region" description="Polar residues" evidence="2">
    <location>
        <begin position="144"/>
        <end position="155"/>
    </location>
</feature>
<organism evidence="4 5">
    <name type="scientific">Kwoniella shandongensis</name>
    <dbReference type="NCBI Taxonomy" id="1734106"/>
    <lineage>
        <taxon>Eukaryota</taxon>
        <taxon>Fungi</taxon>
        <taxon>Dikarya</taxon>
        <taxon>Basidiomycota</taxon>
        <taxon>Agaricomycotina</taxon>
        <taxon>Tremellomycetes</taxon>
        <taxon>Tremellales</taxon>
        <taxon>Cryptococcaceae</taxon>
        <taxon>Kwoniella</taxon>
    </lineage>
</organism>
<accession>A0A5M6C5M5</accession>
<evidence type="ECO:0000256" key="2">
    <source>
        <dbReference type="SAM" id="MobiDB-lite"/>
    </source>
</evidence>
<sequence>MSNNAPPRRAHPNPRSARFSSNPSSASSHVLLSHSTFTFIASWQGQLLVCTVVLVLGAIYFFVREPIDQWRRRRREALSRVRERELMEMEKEKNNEKEKGRGGDDDELERDDGGLGKQGARERGREKRKEVKKRKGSLLRPPANTESLTASSIESSPAPPRNDATSPIQQRRSSHSPSPAFSKQRLNPVPIRVSKDANELSSDADVCQSQSARVIVDSSTPPISPGGVPLPGSPTAGPSKLNEKVEYASSNEGAEATLGDTAAQIKTKLDGFSIIPEDGYLPVQTPAGGKKKKRKGKSGAGTSQSGADKGLSDHSSLNDGRRSSVDPGLATSPDISPDPSVLPPLSSQPLPTTVTRPRHQRISSITTRLDLTTQQLRDIVEQRDDTIEALRGEIGLAKAEEAKAREDATRARLIEDRLRADLDKMKRITQKSDNEARRREQDMQSRLAQLHQMYTSAIQRLASFEIALREHGASIPPPPSPLPLQFPQNSPMPMMPMSPYAPSPGRNTPMGGVFMPYPSPGGYPSPMLHSAAYHSHSHGQSHSASPNPFRRSSGMINGLHPGSLGSNDTEVSNLAGPLTPGILSGGGLYGMDIGSSTLPIGAVVLPPAGSEEANGSRQSLAERRRFSIESTVLKKKVKDEKEASGEIIEEENGTQQVNGADGTENGIDPTNNGHPASPSPVSRVNGGLRVLHDGANGNVYYSTEDGQTASSHLDTKDGSDNLDIENVPDLETDNEQTSSLSASVSGTLASASSNGDGESDPSERERERERGRAMVISEPIFASLAHTPEQIEEMRKMREEAVRERQRSASLSAGSGGGNQRKHVGLGMGGLLTPSPSKSPVPLRD</sequence>
<dbReference type="OrthoDB" id="2565067at2759"/>
<dbReference type="AlphaFoldDB" id="A0A5M6C5M5"/>
<feature type="region of interest" description="Disordered" evidence="2">
    <location>
        <begin position="532"/>
        <end position="558"/>
    </location>
</feature>
<proteinExistence type="predicted"/>
<dbReference type="Proteomes" id="UP000322225">
    <property type="component" value="Chromosome 14"/>
</dbReference>
<keyword evidence="3" id="KW-0812">Transmembrane</keyword>
<keyword evidence="3" id="KW-0472">Membrane</keyword>
<feature type="compositionally biased region" description="Polar residues" evidence="2">
    <location>
        <begin position="207"/>
        <end position="221"/>
    </location>
</feature>
<feature type="region of interest" description="Disordered" evidence="2">
    <location>
        <begin position="1"/>
        <end position="27"/>
    </location>
</feature>
<feature type="compositionally biased region" description="Polar residues" evidence="2">
    <location>
        <begin position="163"/>
        <end position="185"/>
    </location>
</feature>
<reference evidence="4" key="2">
    <citation type="submission" date="2024-01" db="EMBL/GenBank/DDBJ databases">
        <title>Comparative genomics of Cryptococcus and Kwoniella reveals pathogenesis evolution and contrasting modes of karyotype evolution via chromosome fusion or intercentromeric recombination.</title>
        <authorList>
            <person name="Coelho M.A."/>
            <person name="David-Palma M."/>
            <person name="Shea T."/>
            <person name="Bowers K."/>
            <person name="McGinley-Smith S."/>
            <person name="Mohammad A.W."/>
            <person name="Gnirke A."/>
            <person name="Yurkov A.M."/>
            <person name="Nowrousian M."/>
            <person name="Sun S."/>
            <person name="Cuomo C.A."/>
            <person name="Heitman J."/>
        </authorList>
    </citation>
    <scope>NUCLEOTIDE SEQUENCE</scope>
    <source>
        <strain evidence="4">CBS 12478</strain>
    </source>
</reference>
<reference evidence="4" key="1">
    <citation type="submission" date="2017-08" db="EMBL/GenBank/DDBJ databases">
        <authorList>
            <person name="Cuomo C."/>
            <person name="Billmyre B."/>
            <person name="Heitman J."/>
        </authorList>
    </citation>
    <scope>NUCLEOTIDE SEQUENCE</scope>
    <source>
        <strain evidence="4">CBS 12478</strain>
    </source>
</reference>
<feature type="region of interest" description="Disordered" evidence="2">
    <location>
        <begin position="89"/>
        <end position="260"/>
    </location>
</feature>
<gene>
    <name evidence="4" type="ORF">CI109_107130</name>
</gene>
<feature type="region of interest" description="Disordered" evidence="2">
    <location>
        <begin position="796"/>
        <end position="845"/>
    </location>
</feature>
<dbReference type="KEGG" id="ksn:43587713"/>
<feature type="transmembrane region" description="Helical" evidence="3">
    <location>
        <begin position="43"/>
        <end position="63"/>
    </location>
</feature>
<evidence type="ECO:0000313" key="4">
    <source>
        <dbReference type="EMBL" id="WWD22637.1"/>
    </source>
</evidence>
<keyword evidence="3" id="KW-1133">Transmembrane helix</keyword>
<dbReference type="GeneID" id="43587713"/>
<dbReference type="EMBL" id="CP144064">
    <property type="protein sequence ID" value="WWD22637.1"/>
    <property type="molecule type" value="Genomic_DNA"/>
</dbReference>
<feature type="coiled-coil region" evidence="1">
    <location>
        <begin position="387"/>
        <end position="416"/>
    </location>
</feature>
<feature type="compositionally biased region" description="Low complexity" evidence="2">
    <location>
        <begin position="332"/>
        <end position="351"/>
    </location>
</feature>